<sequence length="65" mass="7221">CLDVRSQYITFSVVANLLMCCYGGTRYRSWHACSICMVICFRVAKQGENDLGVLLCVHTISNLSG</sequence>
<gene>
    <name evidence="1" type="ORF">MKW98_029264</name>
</gene>
<evidence type="ECO:0000313" key="1">
    <source>
        <dbReference type="EMBL" id="KAI3840259.1"/>
    </source>
</evidence>
<protein>
    <submittedName>
        <fullName evidence="1">Uncharacterized protein</fullName>
    </submittedName>
</protein>
<evidence type="ECO:0000313" key="2">
    <source>
        <dbReference type="Proteomes" id="UP001202328"/>
    </source>
</evidence>
<proteinExistence type="predicted"/>
<keyword evidence="2" id="KW-1185">Reference proteome</keyword>
<dbReference type="EMBL" id="JAJJMB010017285">
    <property type="protein sequence ID" value="KAI3840259.1"/>
    <property type="molecule type" value="Genomic_DNA"/>
</dbReference>
<reference evidence="1" key="1">
    <citation type="submission" date="2022-04" db="EMBL/GenBank/DDBJ databases">
        <title>A functionally conserved STORR gene fusion in Papaver species that diverged 16.8 million years ago.</title>
        <authorList>
            <person name="Catania T."/>
        </authorList>
    </citation>
    <scope>NUCLEOTIDE SEQUENCE</scope>
    <source>
        <strain evidence="1">S-188037</strain>
    </source>
</reference>
<name>A0AAD4RXL8_9MAGN</name>
<dbReference type="Proteomes" id="UP001202328">
    <property type="component" value="Unassembled WGS sequence"/>
</dbReference>
<dbReference type="AlphaFoldDB" id="A0AAD4RXL8"/>
<accession>A0AAD4RXL8</accession>
<comment type="caution">
    <text evidence="1">The sequence shown here is derived from an EMBL/GenBank/DDBJ whole genome shotgun (WGS) entry which is preliminary data.</text>
</comment>
<organism evidence="1 2">
    <name type="scientific">Papaver atlanticum</name>
    <dbReference type="NCBI Taxonomy" id="357466"/>
    <lineage>
        <taxon>Eukaryota</taxon>
        <taxon>Viridiplantae</taxon>
        <taxon>Streptophyta</taxon>
        <taxon>Embryophyta</taxon>
        <taxon>Tracheophyta</taxon>
        <taxon>Spermatophyta</taxon>
        <taxon>Magnoliopsida</taxon>
        <taxon>Ranunculales</taxon>
        <taxon>Papaveraceae</taxon>
        <taxon>Papaveroideae</taxon>
        <taxon>Papaver</taxon>
    </lineage>
</organism>
<feature type="non-terminal residue" evidence="1">
    <location>
        <position position="1"/>
    </location>
</feature>